<organism evidence="1 2">
    <name type="scientific">Candidatus Methylophosphatis roskildensis</name>
    <dbReference type="NCBI Taxonomy" id="2899263"/>
    <lineage>
        <taxon>Bacteria</taxon>
        <taxon>Pseudomonadati</taxon>
        <taxon>Pseudomonadota</taxon>
        <taxon>Betaproteobacteria</taxon>
        <taxon>Nitrosomonadales</taxon>
        <taxon>Sterolibacteriaceae</taxon>
        <taxon>Candidatus Methylophosphatis</taxon>
    </lineage>
</organism>
<dbReference type="EMBL" id="JADJEV010000004">
    <property type="protein sequence ID" value="MBK6973905.1"/>
    <property type="molecule type" value="Genomic_DNA"/>
</dbReference>
<evidence type="ECO:0000313" key="2">
    <source>
        <dbReference type="Proteomes" id="UP000807785"/>
    </source>
</evidence>
<gene>
    <name evidence="1" type="ORF">IPH26_13555</name>
</gene>
<name>A0A9D7DZR3_9PROT</name>
<evidence type="ECO:0000313" key="1">
    <source>
        <dbReference type="EMBL" id="MBK6973905.1"/>
    </source>
</evidence>
<dbReference type="AlphaFoldDB" id="A0A9D7DZR3"/>
<protein>
    <submittedName>
        <fullName evidence="1">Uncharacterized protein</fullName>
    </submittedName>
</protein>
<comment type="caution">
    <text evidence="1">The sequence shown here is derived from an EMBL/GenBank/DDBJ whole genome shotgun (WGS) entry which is preliminary data.</text>
</comment>
<dbReference type="Proteomes" id="UP000807785">
    <property type="component" value="Unassembled WGS sequence"/>
</dbReference>
<reference evidence="1" key="1">
    <citation type="submission" date="2020-10" db="EMBL/GenBank/DDBJ databases">
        <title>Connecting structure to function with the recovery of over 1000 high-quality activated sludge metagenome-assembled genomes encoding full-length rRNA genes using long-read sequencing.</title>
        <authorList>
            <person name="Singleton C.M."/>
            <person name="Petriglieri F."/>
            <person name="Kristensen J.M."/>
            <person name="Kirkegaard R.H."/>
            <person name="Michaelsen T.Y."/>
            <person name="Andersen M.H."/>
            <person name="Karst S.M."/>
            <person name="Dueholm M.S."/>
            <person name="Nielsen P.H."/>
            <person name="Albertsen M."/>
        </authorList>
    </citation>
    <scope>NUCLEOTIDE SEQUENCE</scope>
    <source>
        <strain evidence="1">Bjer_18-Q3-R1-45_BAT3C.347</strain>
    </source>
</reference>
<accession>A0A9D7DZR3</accession>
<proteinExistence type="predicted"/>
<sequence length="316" mass="34693">MDDEIRVRDGAAEYRLPDWASALIWLGAWCRSYAAPGKRLVAFAVLPTRDLAASFACLGSLIEGSRRFKDSLSWSRFRALPTGSVVFWKQPPGTRTFSGTVIGFGRREGSGEFIRIETKLRSKNMAGLVQEISEHAFDRYLFTVEQPPSANRTDTYRKAESFFNHLLGKCDPKWLWADGAEALVVTSIAKFELNQEGVSLLTTGEPSVALSDVLCIARNKSQSHSKIRISHPRGNIVGTFPLAILDGPEAFYVHEHLDGTSNILVVSDRSEYRADIHDTVVQLKGMAAADAGSSPAGIPNTFPPGIEISAFVIDAY</sequence>